<proteinExistence type="predicted"/>
<feature type="compositionally biased region" description="Acidic residues" evidence="1">
    <location>
        <begin position="546"/>
        <end position="556"/>
    </location>
</feature>
<evidence type="ECO:0000256" key="1">
    <source>
        <dbReference type="SAM" id="MobiDB-lite"/>
    </source>
</evidence>
<evidence type="ECO:0000313" key="3">
    <source>
        <dbReference type="Proteomes" id="UP000826146"/>
    </source>
</evidence>
<feature type="compositionally biased region" description="Low complexity" evidence="1">
    <location>
        <begin position="224"/>
        <end position="235"/>
    </location>
</feature>
<keyword evidence="3" id="KW-1185">Reference proteome</keyword>
<feature type="compositionally biased region" description="Basic and acidic residues" evidence="1">
    <location>
        <begin position="302"/>
        <end position="315"/>
    </location>
</feature>
<evidence type="ECO:0008006" key="4">
    <source>
        <dbReference type="Google" id="ProtNLM"/>
    </source>
</evidence>
<gene>
    <name evidence="2" type="ORF">NHP190012_07590</name>
</gene>
<feature type="compositionally biased region" description="Polar residues" evidence="1">
    <location>
        <begin position="388"/>
        <end position="409"/>
    </location>
</feature>
<feature type="compositionally biased region" description="Low complexity" evidence="1">
    <location>
        <begin position="515"/>
        <end position="527"/>
    </location>
</feature>
<feature type="compositionally biased region" description="Basic and acidic residues" evidence="1">
    <location>
        <begin position="166"/>
        <end position="187"/>
    </location>
</feature>
<feature type="compositionally biased region" description="Polar residues" evidence="1">
    <location>
        <begin position="609"/>
        <end position="620"/>
    </location>
</feature>
<feature type="compositionally biased region" description="Acidic residues" evidence="1">
    <location>
        <begin position="371"/>
        <end position="383"/>
    </location>
</feature>
<organism evidence="2 3">
    <name type="scientific">Helicobacter gastrofelis</name>
    <dbReference type="NCBI Taxonomy" id="2849642"/>
    <lineage>
        <taxon>Bacteria</taxon>
        <taxon>Pseudomonadati</taxon>
        <taxon>Campylobacterota</taxon>
        <taxon>Epsilonproteobacteria</taxon>
        <taxon>Campylobacterales</taxon>
        <taxon>Helicobacteraceae</taxon>
        <taxon>Helicobacter</taxon>
    </lineage>
</organism>
<dbReference type="EMBL" id="AP024819">
    <property type="protein sequence ID" value="BCZ19117.1"/>
    <property type="molecule type" value="Genomic_DNA"/>
</dbReference>
<feature type="compositionally biased region" description="Polar residues" evidence="1">
    <location>
        <begin position="557"/>
        <end position="571"/>
    </location>
</feature>
<feature type="region of interest" description="Disordered" evidence="1">
    <location>
        <begin position="166"/>
        <end position="620"/>
    </location>
</feature>
<reference evidence="2 3" key="1">
    <citation type="submission" date="2021-07" db="EMBL/GenBank/DDBJ databases">
        <title>Novel Helicobacter sp. Isolated from a cat.</title>
        <authorList>
            <person name="Rimbara E."/>
            <person name="Suzuki M."/>
        </authorList>
    </citation>
    <scope>NUCLEOTIDE SEQUENCE [LARGE SCALE GENOMIC DNA]</scope>
    <source>
        <strain evidence="3">NHP19-012</strain>
    </source>
</reference>
<dbReference type="RefSeq" id="WP_221272507.1">
    <property type="nucleotide sequence ID" value="NZ_AP024819.1"/>
</dbReference>
<feature type="compositionally biased region" description="Basic and acidic residues" evidence="1">
    <location>
        <begin position="261"/>
        <end position="277"/>
    </location>
</feature>
<feature type="compositionally biased region" description="Acidic residues" evidence="1">
    <location>
        <begin position="430"/>
        <end position="448"/>
    </location>
</feature>
<accession>A0ABM7SHU9</accession>
<dbReference type="Proteomes" id="UP000826146">
    <property type="component" value="Chromosome"/>
</dbReference>
<sequence>MKILLVNQNKMVGKLFENIAKKLGLELVAEEHVKEILPTLEENRDCFFFADDTAVDGEGYECLKPHLGGVSFSGLLLRKGIKEFGEFTHYIKKPFLPTDVLHILQRNMGSASPTVYPANELETHLPTVESDSDFFKDINSSLDQLEGLLDINKPIAQDGQKVEVLEIPEDKSTLEKNPQEFPEKEIEAQMPQESVKDLETSQEQGLQELEESQSKPEQEPQEPEPQAVSPQAAEAKNSPDEQVPQPSPLALDLEDLLPIDSGKDETHAGLEHDKMLEDLVQEDSPKAQDLMDSMQNMGDLMRSADHEIEEPKKPELQTSKEPPVPKENADQDPMDMLGKLEALEAEAQKSAETPQEPESESTEPTPQVADPTEEIPQESEPTELEAPTQESQTQIPTEQEPTATQNATETPKELEPQTIESAQENLEQLGLEDLEGLDNLEQESEEQEAQATEGAQVPKLEGLDDLELESTEPAPQPEPKAQEPQTTEEAQVPKLEGLDDLDTSTAPKEPEPQEQEPQTQESAQETPKAQEPQETLQEPLKPQENTQEDPELENQAELENTPATKDTQESQVELEKDPQEYENIEDIPEPVMSSVVDGSYEAPAPSPKNPQQTLSKPPKR</sequence>
<protein>
    <recommendedName>
        <fullName evidence="4">Poly E-rich protein</fullName>
    </recommendedName>
</protein>
<name>A0ABM7SHU9_9HELI</name>
<evidence type="ECO:0000313" key="2">
    <source>
        <dbReference type="EMBL" id="BCZ19117.1"/>
    </source>
</evidence>